<comment type="caution">
    <text evidence="7">The sequence shown here is derived from an EMBL/GenBank/DDBJ whole genome shotgun (WGS) entry which is preliminary data.</text>
</comment>
<sequence length="463" mass="52589">MIHEASFRHRLQIGRASMLQVYAMCALAARFSDSCHLQKFARGQRGRFYISEAEHLAQQSLIAPSLESVQGLILIGYFYGGEGDTKAKHIYSGLARLHAEALSFPDIPKDASPMRQEEYRRTWLSVFIASHWTTTDMSIEPVSFTHTPDVVLPEVDDVTFQCLNAENIQENTSPPCNMWAHMAKTLDIFNKTSVLLRRLSQCLIDFSDYCLQASKLQASLDQWEQDLPPGLAYNEENIKSLVKQGLGRTFLAMHIGPHHFRQMLFFPFLDDRENDGTPQLARRTAQCKESANRVSDIIKDSTHIEGCDLNYFIYGHIAVISSCVHLHALLFSGDYDELYMARKRLVLNFEYLMDIKSYWPVVEYSVSRLRNFQKSCQDSMAESFVLDNWMVRFLTEHSSNLSERQMPKLQLSGSSKIGLTELSGPEASDTQTGTGIHGLSDLLQDQQVTSTALVNHAIDWLLE</sequence>
<protein>
    <recommendedName>
        <fullName evidence="6">Xylanolytic transcriptional activator regulatory domain-containing protein</fullName>
    </recommendedName>
</protein>
<keyword evidence="2" id="KW-0479">Metal-binding</keyword>
<dbReference type="GO" id="GO:0003677">
    <property type="term" value="F:DNA binding"/>
    <property type="evidence" value="ECO:0007669"/>
    <property type="project" value="InterPro"/>
</dbReference>
<dbReference type="InterPro" id="IPR007219">
    <property type="entry name" value="XnlR_reg_dom"/>
</dbReference>
<accession>A0A9W9QUK7</accession>
<keyword evidence="8" id="KW-1185">Reference proteome</keyword>
<dbReference type="InterPro" id="IPR050815">
    <property type="entry name" value="TF_fung"/>
</dbReference>
<evidence type="ECO:0000256" key="5">
    <source>
        <dbReference type="ARBA" id="ARBA00023242"/>
    </source>
</evidence>
<evidence type="ECO:0000313" key="7">
    <source>
        <dbReference type="EMBL" id="KAJ5342884.1"/>
    </source>
</evidence>
<evidence type="ECO:0000256" key="4">
    <source>
        <dbReference type="ARBA" id="ARBA00023163"/>
    </source>
</evidence>
<keyword evidence="3" id="KW-0805">Transcription regulation</keyword>
<dbReference type="GO" id="GO:0005634">
    <property type="term" value="C:nucleus"/>
    <property type="evidence" value="ECO:0007669"/>
    <property type="project" value="UniProtKB-SubCell"/>
</dbReference>
<dbReference type="Proteomes" id="UP001148299">
    <property type="component" value="Unassembled WGS sequence"/>
</dbReference>
<gene>
    <name evidence="7" type="ORF">N7541_012008</name>
</gene>
<keyword evidence="5" id="KW-0539">Nucleus</keyword>
<dbReference type="EMBL" id="JAPZBR010000008">
    <property type="protein sequence ID" value="KAJ5342884.1"/>
    <property type="molecule type" value="Genomic_DNA"/>
</dbReference>
<dbReference type="GO" id="GO:0008270">
    <property type="term" value="F:zinc ion binding"/>
    <property type="evidence" value="ECO:0007669"/>
    <property type="project" value="InterPro"/>
</dbReference>
<dbReference type="CDD" id="cd12148">
    <property type="entry name" value="fungal_TF_MHR"/>
    <property type="match status" value="1"/>
</dbReference>
<organism evidence="7 8">
    <name type="scientific">Penicillium brevicompactum</name>
    <dbReference type="NCBI Taxonomy" id="5074"/>
    <lineage>
        <taxon>Eukaryota</taxon>
        <taxon>Fungi</taxon>
        <taxon>Dikarya</taxon>
        <taxon>Ascomycota</taxon>
        <taxon>Pezizomycotina</taxon>
        <taxon>Eurotiomycetes</taxon>
        <taxon>Eurotiomycetidae</taxon>
        <taxon>Eurotiales</taxon>
        <taxon>Aspergillaceae</taxon>
        <taxon>Penicillium</taxon>
    </lineage>
</organism>
<feature type="domain" description="Xylanolytic transcriptional activator regulatory" evidence="6">
    <location>
        <begin position="2"/>
        <end position="223"/>
    </location>
</feature>
<evidence type="ECO:0000313" key="8">
    <source>
        <dbReference type="Proteomes" id="UP001148299"/>
    </source>
</evidence>
<dbReference type="GO" id="GO:0000981">
    <property type="term" value="F:DNA-binding transcription factor activity, RNA polymerase II-specific"/>
    <property type="evidence" value="ECO:0007669"/>
    <property type="project" value="InterPro"/>
</dbReference>
<reference evidence="7" key="1">
    <citation type="submission" date="2022-12" db="EMBL/GenBank/DDBJ databases">
        <authorList>
            <person name="Petersen C."/>
        </authorList>
    </citation>
    <scope>NUCLEOTIDE SEQUENCE</scope>
    <source>
        <strain evidence="7">IBT 35675</strain>
    </source>
</reference>
<proteinExistence type="predicted"/>
<dbReference type="GO" id="GO:0006351">
    <property type="term" value="P:DNA-templated transcription"/>
    <property type="evidence" value="ECO:0007669"/>
    <property type="project" value="InterPro"/>
</dbReference>
<dbReference type="AlphaFoldDB" id="A0A9W9QUK7"/>
<comment type="subcellular location">
    <subcellularLocation>
        <location evidence="1">Nucleus</location>
    </subcellularLocation>
</comment>
<reference evidence="7" key="2">
    <citation type="journal article" date="2023" name="IMA Fungus">
        <title>Comparative genomic study of the Penicillium genus elucidates a diverse pangenome and 15 lateral gene transfer events.</title>
        <authorList>
            <person name="Petersen C."/>
            <person name="Sorensen T."/>
            <person name="Nielsen M.R."/>
            <person name="Sondergaard T.E."/>
            <person name="Sorensen J.L."/>
            <person name="Fitzpatrick D.A."/>
            <person name="Frisvad J.C."/>
            <person name="Nielsen K.L."/>
        </authorList>
    </citation>
    <scope>NUCLEOTIDE SEQUENCE</scope>
    <source>
        <strain evidence="7">IBT 35675</strain>
    </source>
</reference>
<evidence type="ECO:0000256" key="3">
    <source>
        <dbReference type="ARBA" id="ARBA00023015"/>
    </source>
</evidence>
<keyword evidence="4" id="KW-0804">Transcription</keyword>
<dbReference type="Pfam" id="PF04082">
    <property type="entry name" value="Fungal_trans"/>
    <property type="match status" value="1"/>
</dbReference>
<evidence type="ECO:0000259" key="6">
    <source>
        <dbReference type="Pfam" id="PF04082"/>
    </source>
</evidence>
<dbReference type="PANTHER" id="PTHR47338:SF16">
    <property type="entry name" value="TRANSCRIPTION FACTOR, PUTATIVE (AFU_ORTHOLOGUE AFUA_2G09360)-RELATED"/>
    <property type="match status" value="1"/>
</dbReference>
<evidence type="ECO:0000256" key="1">
    <source>
        <dbReference type="ARBA" id="ARBA00004123"/>
    </source>
</evidence>
<evidence type="ECO:0000256" key="2">
    <source>
        <dbReference type="ARBA" id="ARBA00022723"/>
    </source>
</evidence>
<name>A0A9W9QUK7_PENBR</name>
<dbReference type="PANTHER" id="PTHR47338">
    <property type="entry name" value="ZN(II)2CYS6 TRANSCRIPTION FACTOR (EUROFUNG)-RELATED"/>
    <property type="match status" value="1"/>
</dbReference>